<comment type="caution">
    <text evidence="2">The sequence shown here is derived from an EMBL/GenBank/DDBJ whole genome shotgun (WGS) entry which is preliminary data.</text>
</comment>
<dbReference type="EMBL" id="PJQD01000042">
    <property type="protein sequence ID" value="POY73078.1"/>
    <property type="molecule type" value="Genomic_DNA"/>
</dbReference>
<dbReference type="OrthoDB" id="9999611at2759"/>
<dbReference type="AlphaFoldDB" id="A0A2S5B8I0"/>
<feature type="compositionally biased region" description="Basic and acidic residues" evidence="1">
    <location>
        <begin position="46"/>
        <end position="72"/>
    </location>
</feature>
<sequence>MSASSEDSQHPTQLSGQLKQAQGVLYQAVGAVPGTAESWTTQGQELQKEGADEAEEARLRAKGEATAERVEGKVQSAWGMVTGSQEHQNAGNLKAERGEWKSSLADGTVPVPSVDRIKAKAESAVGMVTGDQQKQTEANVKAEKAEWLQG</sequence>
<keyword evidence="3" id="KW-1185">Reference proteome</keyword>
<accession>A0A2S5B8I0</accession>
<feature type="compositionally biased region" description="Polar residues" evidence="1">
    <location>
        <begin position="82"/>
        <end position="91"/>
    </location>
</feature>
<evidence type="ECO:0000313" key="3">
    <source>
        <dbReference type="Proteomes" id="UP000237144"/>
    </source>
</evidence>
<protein>
    <recommendedName>
        <fullName evidence="4">CsbD-like domain-containing protein</fullName>
    </recommendedName>
</protein>
<feature type="compositionally biased region" description="Basic and acidic residues" evidence="1">
    <location>
        <begin position="140"/>
        <end position="150"/>
    </location>
</feature>
<dbReference type="STRING" id="741276.A0A2S5B8I0"/>
<evidence type="ECO:0008006" key="4">
    <source>
        <dbReference type="Google" id="ProtNLM"/>
    </source>
</evidence>
<evidence type="ECO:0000313" key="2">
    <source>
        <dbReference type="EMBL" id="POY73078.1"/>
    </source>
</evidence>
<evidence type="ECO:0000256" key="1">
    <source>
        <dbReference type="SAM" id="MobiDB-lite"/>
    </source>
</evidence>
<name>A0A2S5B8I0_9BASI</name>
<feature type="region of interest" description="Disordered" evidence="1">
    <location>
        <begin position="36"/>
        <end position="110"/>
    </location>
</feature>
<dbReference type="PANTHER" id="PTHR40460">
    <property type="entry name" value="CHROMOSOME 1, WHOLE GENOME SHOTGUN SEQUENCE"/>
    <property type="match status" value="1"/>
</dbReference>
<proteinExistence type="predicted"/>
<dbReference type="PANTHER" id="PTHR40460:SF1">
    <property type="entry name" value="CSBD-LIKE DOMAIN-CONTAINING PROTEIN"/>
    <property type="match status" value="1"/>
</dbReference>
<organism evidence="2 3">
    <name type="scientific">Rhodotorula taiwanensis</name>
    <dbReference type="NCBI Taxonomy" id="741276"/>
    <lineage>
        <taxon>Eukaryota</taxon>
        <taxon>Fungi</taxon>
        <taxon>Dikarya</taxon>
        <taxon>Basidiomycota</taxon>
        <taxon>Pucciniomycotina</taxon>
        <taxon>Microbotryomycetes</taxon>
        <taxon>Sporidiobolales</taxon>
        <taxon>Sporidiobolaceae</taxon>
        <taxon>Rhodotorula</taxon>
    </lineage>
</organism>
<dbReference type="Proteomes" id="UP000237144">
    <property type="component" value="Unassembled WGS sequence"/>
</dbReference>
<gene>
    <name evidence="2" type="ORF">BMF94_3916</name>
</gene>
<feature type="region of interest" description="Disordered" evidence="1">
    <location>
        <begin position="127"/>
        <end position="150"/>
    </location>
</feature>
<reference evidence="2 3" key="1">
    <citation type="journal article" date="2018" name="Front. Microbiol.">
        <title>Prospects for Fungal Bioremediation of Acidic Radioactive Waste Sites: Characterization and Genome Sequence of Rhodotorula taiwanensis MD1149.</title>
        <authorList>
            <person name="Tkavc R."/>
            <person name="Matrosova V.Y."/>
            <person name="Grichenko O.E."/>
            <person name="Gostincar C."/>
            <person name="Volpe R.P."/>
            <person name="Klimenkova P."/>
            <person name="Gaidamakova E.K."/>
            <person name="Zhou C.E."/>
            <person name="Stewart B.J."/>
            <person name="Lyman M.G."/>
            <person name="Malfatti S.A."/>
            <person name="Rubinfeld B."/>
            <person name="Courtot M."/>
            <person name="Singh J."/>
            <person name="Dalgard C.L."/>
            <person name="Hamilton T."/>
            <person name="Frey K.G."/>
            <person name="Gunde-Cimerman N."/>
            <person name="Dugan L."/>
            <person name="Daly M.J."/>
        </authorList>
    </citation>
    <scope>NUCLEOTIDE SEQUENCE [LARGE SCALE GENOMIC DNA]</scope>
    <source>
        <strain evidence="2 3">MD1149</strain>
    </source>
</reference>